<dbReference type="InterPro" id="IPR004604">
    <property type="entry name" value="DNA_recomb/repair_RecN"/>
</dbReference>
<name>A0A5R9F6D3_9BACL</name>
<dbReference type="Pfam" id="PF02463">
    <property type="entry name" value="SMC_N"/>
    <property type="match status" value="1"/>
</dbReference>
<evidence type="ECO:0000259" key="11">
    <source>
        <dbReference type="Pfam" id="PF02463"/>
    </source>
</evidence>
<dbReference type="CDD" id="cd03241">
    <property type="entry name" value="ABC_RecN"/>
    <property type="match status" value="2"/>
</dbReference>
<dbReference type="GO" id="GO:0006310">
    <property type="term" value="P:DNA recombination"/>
    <property type="evidence" value="ECO:0007669"/>
    <property type="project" value="InterPro"/>
</dbReference>
<accession>A0A5R9F6D3</accession>
<comment type="function">
    <text evidence="1 9">May be involved in recombinational repair of damaged DNA.</text>
</comment>
<dbReference type="AlphaFoldDB" id="A0A5R9F6D3"/>
<keyword evidence="13" id="KW-1185">Reference proteome</keyword>
<dbReference type="FunFam" id="3.40.50.300:FF:000319">
    <property type="entry name" value="DNA repair protein RecN"/>
    <property type="match status" value="1"/>
</dbReference>
<evidence type="ECO:0000313" key="12">
    <source>
        <dbReference type="EMBL" id="TLS36383.1"/>
    </source>
</evidence>
<dbReference type="FunFam" id="3.40.50.300:FF:000356">
    <property type="entry name" value="DNA repair protein RecN"/>
    <property type="match status" value="1"/>
</dbReference>
<dbReference type="Proteomes" id="UP000308230">
    <property type="component" value="Unassembled WGS sequence"/>
</dbReference>
<dbReference type="GO" id="GO:0005524">
    <property type="term" value="F:ATP binding"/>
    <property type="evidence" value="ECO:0007669"/>
    <property type="project" value="UniProtKB-KW"/>
</dbReference>
<keyword evidence="7 9" id="KW-0234">DNA repair</keyword>
<gene>
    <name evidence="12" type="primary">recN</name>
    <name evidence="12" type="ORF">FCL54_15760</name>
</gene>
<keyword evidence="10" id="KW-0175">Coiled coil</keyword>
<evidence type="ECO:0000256" key="7">
    <source>
        <dbReference type="ARBA" id="ARBA00023204"/>
    </source>
</evidence>
<evidence type="ECO:0000256" key="1">
    <source>
        <dbReference type="ARBA" id="ARBA00003618"/>
    </source>
</evidence>
<evidence type="ECO:0000256" key="5">
    <source>
        <dbReference type="ARBA" id="ARBA00022763"/>
    </source>
</evidence>
<feature type="domain" description="RecF/RecN/SMC N-terminal" evidence="11">
    <location>
        <begin position="2"/>
        <end position="524"/>
    </location>
</feature>
<sequence>MLAELSIRNFAIIEEISLSFEKGLTVLTGETGAGKSIIIDAIGLLVGGRGSSEYVRYGTKKAEIEGLFHIEPAHPCIQKLEELGIEINDGMVILRRDISSSGKSACRINGKLVTLGILREIGQNLIDIHGQHEHQDLMQEEKHLQLLDHFGERSIKSALTEYRAIYARYKKVEKQIKDLSENEQKMAQRLDLIQYQLEEIQTADLHPNEDEELMDEKLRLSNYEKLFTSLNDSYNSLYGENRGLDWVGLAMAQLENVSDLDEELKEIYDLVANQFYLLEEAAFKISNFQSQLEFDPNRLDMIEERLSEIHLLKRKYGSSVQEILEYAASIEDELDTITNREGRISSLEKELKELSADLLVEAKNLSRLRKKVASDLTEAIHYELQELYMEKTKFSIGFSYYEGKPGKSPEIEGFPISFHDDGIDKVSFKISTNPGEPLKELSKVASGGELSRIMLALKSIFSRHQGITSIIFDEVDTGVSGRVAQAMAEKIYGLSVDSQVLVITHLPQVAAMSDTHLYISKEETGQGRTKTNVIQLSLEEKTEELGRMISGAEMTSLTRQHARELLDLAEEIKS</sequence>
<keyword evidence="6" id="KW-0067">ATP-binding</keyword>
<dbReference type="PANTHER" id="PTHR11059:SF0">
    <property type="entry name" value="DNA REPAIR PROTEIN RECN"/>
    <property type="match status" value="1"/>
</dbReference>
<dbReference type="SUPFAM" id="SSF52540">
    <property type="entry name" value="P-loop containing nucleoside triphosphate hydrolases"/>
    <property type="match status" value="2"/>
</dbReference>
<keyword evidence="5 9" id="KW-0227">DNA damage</keyword>
<evidence type="ECO:0000256" key="10">
    <source>
        <dbReference type="SAM" id="Coils"/>
    </source>
</evidence>
<dbReference type="PIRSF" id="PIRSF003128">
    <property type="entry name" value="RecN"/>
    <property type="match status" value="1"/>
</dbReference>
<comment type="caution">
    <text evidence="12">The sequence shown here is derived from an EMBL/GenBank/DDBJ whole genome shotgun (WGS) entry which is preliminary data.</text>
</comment>
<dbReference type="RefSeq" id="WP_138127701.1">
    <property type="nucleotide sequence ID" value="NZ_SWLG01000011.1"/>
</dbReference>
<feature type="coiled-coil region" evidence="10">
    <location>
        <begin position="337"/>
        <end position="371"/>
    </location>
</feature>
<dbReference type="GO" id="GO:0006281">
    <property type="term" value="P:DNA repair"/>
    <property type="evidence" value="ECO:0007669"/>
    <property type="project" value="UniProtKB-KW"/>
</dbReference>
<dbReference type="OrthoDB" id="9806954at2"/>
<organism evidence="12 13">
    <name type="scientific">Exobacillus caeni</name>
    <dbReference type="NCBI Taxonomy" id="2574798"/>
    <lineage>
        <taxon>Bacteria</taxon>
        <taxon>Bacillati</taxon>
        <taxon>Bacillota</taxon>
        <taxon>Bacilli</taxon>
        <taxon>Bacillales</taxon>
        <taxon>Guptibacillaceae</taxon>
        <taxon>Exobacillus</taxon>
    </lineage>
</organism>
<feature type="coiled-coil region" evidence="10">
    <location>
        <begin position="162"/>
        <end position="189"/>
    </location>
</feature>
<dbReference type="Gene3D" id="3.40.50.300">
    <property type="entry name" value="P-loop containing nucleotide triphosphate hydrolases"/>
    <property type="match status" value="2"/>
</dbReference>
<evidence type="ECO:0000256" key="6">
    <source>
        <dbReference type="ARBA" id="ARBA00022840"/>
    </source>
</evidence>
<dbReference type="NCBIfam" id="TIGR00634">
    <property type="entry name" value="recN"/>
    <property type="match status" value="1"/>
</dbReference>
<dbReference type="GO" id="GO:0043590">
    <property type="term" value="C:bacterial nucleoid"/>
    <property type="evidence" value="ECO:0007669"/>
    <property type="project" value="TreeGrafter"/>
</dbReference>
<dbReference type="InterPro" id="IPR027417">
    <property type="entry name" value="P-loop_NTPase"/>
</dbReference>
<proteinExistence type="inferred from homology"/>
<evidence type="ECO:0000256" key="4">
    <source>
        <dbReference type="ARBA" id="ARBA00022741"/>
    </source>
</evidence>
<dbReference type="PANTHER" id="PTHR11059">
    <property type="entry name" value="DNA REPAIR PROTEIN RECN"/>
    <property type="match status" value="1"/>
</dbReference>
<dbReference type="EMBL" id="SWLG01000011">
    <property type="protein sequence ID" value="TLS36383.1"/>
    <property type="molecule type" value="Genomic_DNA"/>
</dbReference>
<reference evidence="12 13" key="1">
    <citation type="submission" date="2019-04" db="EMBL/GenBank/DDBJ databases">
        <title>Bacillus caeni sp. nov., a bacterium isolated from mangrove sediment.</title>
        <authorList>
            <person name="Huang H."/>
            <person name="Mo K."/>
            <person name="Hu Y."/>
        </authorList>
    </citation>
    <scope>NUCLEOTIDE SEQUENCE [LARGE SCALE GENOMIC DNA]</scope>
    <source>
        <strain evidence="12 13">HB172195</strain>
    </source>
</reference>
<comment type="similarity">
    <text evidence="2 9">Belongs to the RecN family.</text>
</comment>
<evidence type="ECO:0000256" key="2">
    <source>
        <dbReference type="ARBA" id="ARBA00009441"/>
    </source>
</evidence>
<protein>
    <recommendedName>
        <fullName evidence="3 9">DNA repair protein RecN</fullName>
    </recommendedName>
    <alternativeName>
        <fullName evidence="8 9">Recombination protein N</fullName>
    </alternativeName>
</protein>
<evidence type="ECO:0000256" key="9">
    <source>
        <dbReference type="PIRNR" id="PIRNR003128"/>
    </source>
</evidence>
<dbReference type="GO" id="GO:0009432">
    <property type="term" value="P:SOS response"/>
    <property type="evidence" value="ECO:0007669"/>
    <property type="project" value="TreeGrafter"/>
</dbReference>
<evidence type="ECO:0000256" key="3">
    <source>
        <dbReference type="ARBA" id="ARBA00021315"/>
    </source>
</evidence>
<dbReference type="NCBIfam" id="NF008121">
    <property type="entry name" value="PRK10869.1"/>
    <property type="match status" value="1"/>
</dbReference>
<dbReference type="InterPro" id="IPR003395">
    <property type="entry name" value="RecF/RecN/SMC_N"/>
</dbReference>
<keyword evidence="4" id="KW-0547">Nucleotide-binding</keyword>
<evidence type="ECO:0000256" key="8">
    <source>
        <dbReference type="ARBA" id="ARBA00033408"/>
    </source>
</evidence>
<evidence type="ECO:0000313" key="13">
    <source>
        <dbReference type="Proteomes" id="UP000308230"/>
    </source>
</evidence>